<dbReference type="Gene3D" id="3.90.1140.10">
    <property type="entry name" value="Cyclic phosphodiesterase"/>
    <property type="match status" value="1"/>
</dbReference>
<evidence type="ECO:0000313" key="1">
    <source>
        <dbReference type="EMBL" id="KTR06565.1"/>
    </source>
</evidence>
<organism evidence="1 2">
    <name type="scientific">Aureimonas ureilytica</name>
    <dbReference type="NCBI Taxonomy" id="401562"/>
    <lineage>
        <taxon>Bacteria</taxon>
        <taxon>Pseudomonadati</taxon>
        <taxon>Pseudomonadota</taxon>
        <taxon>Alphaproteobacteria</taxon>
        <taxon>Hyphomicrobiales</taxon>
        <taxon>Aurantimonadaceae</taxon>
        <taxon>Aureimonas</taxon>
    </lineage>
</organism>
<dbReference type="EMBL" id="LDQA01000017">
    <property type="protein sequence ID" value="KTR06565.1"/>
    <property type="molecule type" value="Genomic_DNA"/>
</dbReference>
<name>A0A175RRW4_9HYPH</name>
<reference evidence="1 2" key="1">
    <citation type="journal article" date="2016" name="Front. Microbiol.">
        <title>Genomic Resource of Rice Seed Associated Bacteria.</title>
        <authorList>
            <person name="Midha S."/>
            <person name="Bansal K."/>
            <person name="Sharma S."/>
            <person name="Kumar N."/>
            <person name="Patil P.P."/>
            <person name="Chaudhry V."/>
            <person name="Patil P.B."/>
        </authorList>
    </citation>
    <scope>NUCLEOTIDE SEQUENCE [LARGE SCALE GENOMIC DNA]</scope>
    <source>
        <strain evidence="1 2">NS365</strain>
    </source>
</reference>
<sequence>MRWGRMNNESPLILTLRLDAALGARFERERRQHFPPKRNLIPAHLTLFHALPGSEEPGIIRHLRALADETPPLPLRVSGFRFLGRGVAYEIESPALLTLRGSLAQHWKPWLTPQDAQGFRPHVTVQNKVEPEAARSLLQHLQAGFEPIDGSGTGLLLWRYLGGPWELAAEFSFPSDRT</sequence>
<keyword evidence="2" id="KW-1185">Reference proteome</keyword>
<dbReference type="SUPFAM" id="SSF55144">
    <property type="entry name" value="LigT-like"/>
    <property type="match status" value="1"/>
</dbReference>
<proteinExistence type="predicted"/>
<gene>
    <name evidence="1" type="ORF">NS365_07335</name>
</gene>
<comment type="caution">
    <text evidence="1">The sequence shown here is derived from an EMBL/GenBank/DDBJ whole genome shotgun (WGS) entry which is preliminary data.</text>
</comment>
<protein>
    <submittedName>
        <fullName evidence="1">Phosphoesterase HXTX</fullName>
    </submittedName>
</protein>
<dbReference type="PATRIC" id="fig|401562.4.peg.1172"/>
<dbReference type="Pfam" id="PF13563">
    <property type="entry name" value="2_5_RNA_ligase2"/>
    <property type="match status" value="1"/>
</dbReference>
<dbReference type="Proteomes" id="UP000078529">
    <property type="component" value="Unassembled WGS sequence"/>
</dbReference>
<evidence type="ECO:0000313" key="2">
    <source>
        <dbReference type="Proteomes" id="UP000078529"/>
    </source>
</evidence>
<dbReference type="AlphaFoldDB" id="A0A175RRW4"/>
<accession>A0A175RRW4</accession>
<dbReference type="InterPro" id="IPR009097">
    <property type="entry name" value="Cyclic_Pdiesterase"/>
</dbReference>